<feature type="transmembrane region" description="Helical" evidence="1">
    <location>
        <begin position="442"/>
        <end position="462"/>
    </location>
</feature>
<feature type="transmembrane region" description="Helical" evidence="1">
    <location>
        <begin position="227"/>
        <end position="251"/>
    </location>
</feature>
<keyword evidence="1" id="KW-0472">Membrane</keyword>
<evidence type="ECO:0000256" key="1">
    <source>
        <dbReference type="SAM" id="Phobius"/>
    </source>
</evidence>
<evidence type="ECO:0000313" key="4">
    <source>
        <dbReference type="WBParaSite" id="HPBE_0001867001-mRNA-1"/>
    </source>
</evidence>
<proteinExistence type="predicted"/>
<sequence length="499" mass="54780">MRALRRLQIVDDHNSRDGFSPLEFADGQAGGSDENYAARVVISAVMIGIGFLAAMIALIATLLVDQMLILSDPAYPLQSSGDQMHAEQRSNATLVSIGLMKLFLGLGVLGLSAFVEYEHEKESNDICPKCIKIALEHISAMLAVTSSATDILSSRRGRARQTELLHKVKENALEFHVALGAAVVAAVWCLKTVDHNMVPFYKNDLKYFYRDKDLTGLLSSSSRYITVIAHGVLIGCFASLMALCVLGLLNLSWRGEFLGGDLLWLVVLFVSTAILGSSNQRSTLTAQLVMNIVCVGIAAEKLCASINAIYQFSTYPVFVHGADDVYDAQIVLISVLAAEVLTALCCCVLLGKQLSLQRSYFETQSPTCLAIAFSISTLFYGVVMTGCYVVFELGKWRYNEVPLEIAFFRIANGPLALAAFIVQILCCCCPWLLVVSVILQTIVGSLALFTISLSTTNVYYMVPGQLMEEQTVYVATDENPFYYHTSKRFYRQPYKIESG</sequence>
<name>A0A3P8BSM3_HELPZ</name>
<feature type="transmembrane region" description="Helical" evidence="1">
    <location>
        <begin position="288"/>
        <end position="310"/>
    </location>
</feature>
<accession>A0A3P8BSM3</accession>
<organism evidence="2">
    <name type="scientific">Heligmosomoides polygyrus</name>
    <name type="common">Parasitic roundworm</name>
    <dbReference type="NCBI Taxonomy" id="6339"/>
    <lineage>
        <taxon>Eukaryota</taxon>
        <taxon>Metazoa</taxon>
        <taxon>Ecdysozoa</taxon>
        <taxon>Nematoda</taxon>
        <taxon>Chromadorea</taxon>
        <taxon>Rhabditida</taxon>
        <taxon>Rhabditina</taxon>
        <taxon>Rhabditomorpha</taxon>
        <taxon>Strongyloidea</taxon>
        <taxon>Heligmosomidae</taxon>
        <taxon>Heligmosomoides</taxon>
    </lineage>
</organism>
<dbReference type="Proteomes" id="UP000050761">
    <property type="component" value="Unassembled WGS sequence"/>
</dbReference>
<feature type="transmembrane region" description="Helical" evidence="1">
    <location>
        <begin position="257"/>
        <end position="276"/>
    </location>
</feature>
<feature type="transmembrane region" description="Helical" evidence="1">
    <location>
        <begin position="330"/>
        <end position="350"/>
    </location>
</feature>
<dbReference type="OrthoDB" id="5806414at2759"/>
<keyword evidence="3" id="KW-1185">Reference proteome</keyword>
<dbReference type="EMBL" id="UZAH01030837">
    <property type="protein sequence ID" value="VDP12478.1"/>
    <property type="molecule type" value="Genomic_DNA"/>
</dbReference>
<reference evidence="4" key="2">
    <citation type="submission" date="2019-09" db="UniProtKB">
        <authorList>
            <consortium name="WormBaseParasite"/>
        </authorList>
    </citation>
    <scope>IDENTIFICATION</scope>
</reference>
<gene>
    <name evidence="2" type="ORF">HPBE_LOCUS18669</name>
</gene>
<feature type="transmembrane region" description="Helical" evidence="1">
    <location>
        <begin position="40"/>
        <end position="64"/>
    </location>
</feature>
<feature type="transmembrane region" description="Helical" evidence="1">
    <location>
        <begin position="411"/>
        <end position="435"/>
    </location>
</feature>
<evidence type="ECO:0000313" key="2">
    <source>
        <dbReference type="EMBL" id="VDP12478.1"/>
    </source>
</evidence>
<evidence type="ECO:0000313" key="3">
    <source>
        <dbReference type="Proteomes" id="UP000050761"/>
    </source>
</evidence>
<protein>
    <submittedName>
        <fullName evidence="4">Transmembrane protein</fullName>
    </submittedName>
</protein>
<feature type="transmembrane region" description="Helical" evidence="1">
    <location>
        <begin position="94"/>
        <end position="115"/>
    </location>
</feature>
<reference evidence="2 3" key="1">
    <citation type="submission" date="2018-11" db="EMBL/GenBank/DDBJ databases">
        <authorList>
            <consortium name="Pathogen Informatics"/>
        </authorList>
    </citation>
    <scope>NUCLEOTIDE SEQUENCE [LARGE SCALE GENOMIC DNA]</scope>
</reference>
<dbReference type="AlphaFoldDB" id="A0A3P8BSM3"/>
<feature type="transmembrane region" description="Helical" evidence="1">
    <location>
        <begin position="370"/>
        <end position="391"/>
    </location>
</feature>
<keyword evidence="1" id="KW-1133">Transmembrane helix</keyword>
<keyword evidence="1" id="KW-0812">Transmembrane</keyword>
<dbReference type="WBParaSite" id="HPBE_0001867001-mRNA-1">
    <property type="protein sequence ID" value="HPBE_0001867001-mRNA-1"/>
    <property type="gene ID" value="HPBE_0001867001"/>
</dbReference>